<organism evidence="3 4">
    <name type="scientific">Nesterenkonia sedimenti</name>
    <dbReference type="NCBI Taxonomy" id="1463632"/>
    <lineage>
        <taxon>Bacteria</taxon>
        <taxon>Bacillati</taxon>
        <taxon>Actinomycetota</taxon>
        <taxon>Actinomycetes</taxon>
        <taxon>Micrococcales</taxon>
        <taxon>Micrococcaceae</taxon>
        <taxon>Nesterenkonia</taxon>
    </lineage>
</organism>
<feature type="transmembrane region" description="Helical" evidence="2">
    <location>
        <begin position="114"/>
        <end position="136"/>
    </location>
</feature>
<dbReference type="Proteomes" id="UP000523139">
    <property type="component" value="Unassembled WGS sequence"/>
</dbReference>
<accession>A0A7X8YE01</accession>
<evidence type="ECO:0000313" key="3">
    <source>
        <dbReference type="EMBL" id="NLS09896.1"/>
    </source>
</evidence>
<evidence type="ECO:0000256" key="2">
    <source>
        <dbReference type="SAM" id="Phobius"/>
    </source>
</evidence>
<evidence type="ECO:0008006" key="5">
    <source>
        <dbReference type="Google" id="ProtNLM"/>
    </source>
</evidence>
<evidence type="ECO:0000256" key="1">
    <source>
        <dbReference type="SAM" id="MobiDB-lite"/>
    </source>
</evidence>
<gene>
    <name evidence="3" type="ORF">HGQ17_07745</name>
</gene>
<name>A0A7X8YE01_9MICC</name>
<proteinExistence type="predicted"/>
<feature type="transmembrane region" description="Helical" evidence="2">
    <location>
        <begin position="156"/>
        <end position="179"/>
    </location>
</feature>
<protein>
    <recommendedName>
        <fullName evidence="5">DUF4190 domain-containing protein</fullName>
    </recommendedName>
</protein>
<sequence>MTDERHDRPSWYTGVPNTGASEAGSPEALAPGGPTSRPRTAAEAGGYGIGPSHGRGHANFRPSPAYDRPRYGSGYEDSYANPYGPGHPSYTPGVDSLEAMAFERERRAREHANTALVLGIVGLFVFGFILGPMAIWQAAKARSMGYDSAAPMVLGVIATVWAFSGWWIFLFFIIGIIAAI</sequence>
<keyword evidence="2" id="KW-0812">Transmembrane</keyword>
<dbReference type="RefSeq" id="WP_168887381.1">
    <property type="nucleotide sequence ID" value="NZ_JABAHY010000006.1"/>
</dbReference>
<dbReference type="AlphaFoldDB" id="A0A7X8YE01"/>
<evidence type="ECO:0000313" key="4">
    <source>
        <dbReference type="Proteomes" id="UP000523139"/>
    </source>
</evidence>
<keyword evidence="2" id="KW-1133">Transmembrane helix</keyword>
<keyword evidence="4" id="KW-1185">Reference proteome</keyword>
<feature type="region of interest" description="Disordered" evidence="1">
    <location>
        <begin position="1"/>
        <end position="63"/>
    </location>
</feature>
<keyword evidence="2" id="KW-0472">Membrane</keyword>
<reference evidence="3 4" key="1">
    <citation type="submission" date="2020-04" db="EMBL/GenBank/DDBJ databases">
        <title>Nesterenkonia sp. nov., isolated from marine sediment.</title>
        <authorList>
            <person name="Zhang G."/>
        </authorList>
    </citation>
    <scope>NUCLEOTIDE SEQUENCE [LARGE SCALE GENOMIC DNA]</scope>
    <source>
        <strain evidence="3 4">MY13</strain>
    </source>
</reference>
<comment type="caution">
    <text evidence="3">The sequence shown here is derived from an EMBL/GenBank/DDBJ whole genome shotgun (WGS) entry which is preliminary data.</text>
</comment>
<dbReference type="EMBL" id="JABAHY010000006">
    <property type="protein sequence ID" value="NLS09896.1"/>
    <property type="molecule type" value="Genomic_DNA"/>
</dbReference>